<gene>
    <name evidence="8" type="ORF">ACFFMS_13280</name>
</gene>
<comment type="similarity">
    <text evidence="2">Belongs to the membrane fusion protein (MFP) (TC 8.A.1) family.</text>
</comment>
<evidence type="ECO:0000313" key="9">
    <source>
        <dbReference type="Proteomes" id="UP001589609"/>
    </source>
</evidence>
<keyword evidence="5 6" id="KW-0472">Membrane</keyword>
<dbReference type="Proteomes" id="UP001589609">
    <property type="component" value="Unassembled WGS sequence"/>
</dbReference>
<feature type="domain" description="YknX-like beta-barrel" evidence="7">
    <location>
        <begin position="126"/>
        <end position="215"/>
    </location>
</feature>
<reference evidence="8 9" key="1">
    <citation type="submission" date="2024-09" db="EMBL/GenBank/DDBJ databases">
        <authorList>
            <person name="Sun Q."/>
            <person name="Mori K."/>
        </authorList>
    </citation>
    <scope>NUCLEOTIDE SEQUENCE [LARGE SCALE GENOMIC DNA]</scope>
    <source>
        <strain evidence="8 9">JCM 11201</strain>
    </source>
</reference>
<protein>
    <submittedName>
        <fullName evidence="8">HlyD family secretion protein</fullName>
    </submittedName>
</protein>
<evidence type="ECO:0000259" key="7">
    <source>
        <dbReference type="Pfam" id="PF25990"/>
    </source>
</evidence>
<evidence type="ECO:0000256" key="3">
    <source>
        <dbReference type="ARBA" id="ARBA00022692"/>
    </source>
</evidence>
<dbReference type="InterPro" id="IPR058636">
    <property type="entry name" value="Beta-barrel_YknX"/>
</dbReference>
<dbReference type="PANTHER" id="PTHR30386">
    <property type="entry name" value="MEMBRANE FUSION SUBUNIT OF EMRAB-TOLC MULTIDRUG EFFLUX PUMP"/>
    <property type="match status" value="1"/>
</dbReference>
<dbReference type="Pfam" id="PF25990">
    <property type="entry name" value="Beta-barrel_YknX"/>
    <property type="match status" value="1"/>
</dbReference>
<name>A0ABV5WFQ8_9BACI</name>
<evidence type="ECO:0000256" key="2">
    <source>
        <dbReference type="ARBA" id="ARBA00009477"/>
    </source>
</evidence>
<comment type="subcellular location">
    <subcellularLocation>
        <location evidence="1">Membrane</location>
        <topology evidence="1">Single-pass membrane protein</topology>
    </subcellularLocation>
</comment>
<sequence length="217" mass="22852">MNQFRRLIVVNIVTLLVLVGGGFLGYYYYNQAQSYLTTDNAKIDGKAIAIAAPVSGKLVEWTASTGKAYSAGDKVGSVLTSSGTAAQQVDVTVPVGSTIVQASASENAFVSAGSPLAYAYDMNSLYVTANIKETDIDDVKNGQDVDVYVDAFPNTTLTGTVDQVGLTTANTFSLIPSGSTTANYTKVTQVVPVRIALDHTKSVNIVPGMNVSVRIHK</sequence>
<dbReference type="Gene3D" id="2.40.30.170">
    <property type="match status" value="1"/>
</dbReference>
<evidence type="ECO:0000256" key="4">
    <source>
        <dbReference type="ARBA" id="ARBA00022989"/>
    </source>
</evidence>
<proteinExistence type="inferred from homology"/>
<evidence type="ECO:0000256" key="5">
    <source>
        <dbReference type="ARBA" id="ARBA00023136"/>
    </source>
</evidence>
<dbReference type="PANTHER" id="PTHR30386:SF26">
    <property type="entry name" value="TRANSPORT PROTEIN COMB"/>
    <property type="match status" value="1"/>
</dbReference>
<dbReference type="EMBL" id="JBHMAF010000071">
    <property type="protein sequence ID" value="MFB9759400.1"/>
    <property type="molecule type" value="Genomic_DNA"/>
</dbReference>
<evidence type="ECO:0000256" key="1">
    <source>
        <dbReference type="ARBA" id="ARBA00004167"/>
    </source>
</evidence>
<dbReference type="RefSeq" id="WP_379949710.1">
    <property type="nucleotide sequence ID" value="NZ_JAPCYI010000003.1"/>
</dbReference>
<keyword evidence="3 6" id="KW-0812">Transmembrane</keyword>
<evidence type="ECO:0000313" key="8">
    <source>
        <dbReference type="EMBL" id="MFB9759400.1"/>
    </source>
</evidence>
<keyword evidence="4 6" id="KW-1133">Transmembrane helix</keyword>
<organism evidence="8 9">
    <name type="scientific">Ectobacillus funiculus</name>
    <dbReference type="NCBI Taxonomy" id="137993"/>
    <lineage>
        <taxon>Bacteria</taxon>
        <taxon>Bacillati</taxon>
        <taxon>Bacillota</taxon>
        <taxon>Bacilli</taxon>
        <taxon>Bacillales</taxon>
        <taxon>Bacillaceae</taxon>
        <taxon>Ectobacillus</taxon>
    </lineage>
</organism>
<keyword evidence="9" id="KW-1185">Reference proteome</keyword>
<evidence type="ECO:0000256" key="6">
    <source>
        <dbReference type="SAM" id="Phobius"/>
    </source>
</evidence>
<comment type="caution">
    <text evidence="8">The sequence shown here is derived from an EMBL/GenBank/DDBJ whole genome shotgun (WGS) entry which is preliminary data.</text>
</comment>
<feature type="transmembrane region" description="Helical" evidence="6">
    <location>
        <begin position="7"/>
        <end position="29"/>
    </location>
</feature>
<dbReference type="InterPro" id="IPR050739">
    <property type="entry name" value="MFP"/>
</dbReference>
<accession>A0ABV5WFQ8</accession>